<feature type="region of interest" description="Disordered" evidence="1">
    <location>
        <begin position="183"/>
        <end position="242"/>
    </location>
</feature>
<feature type="compositionally biased region" description="Basic and acidic residues" evidence="1">
    <location>
        <begin position="233"/>
        <end position="242"/>
    </location>
</feature>
<evidence type="ECO:0000256" key="1">
    <source>
        <dbReference type="SAM" id="MobiDB-lite"/>
    </source>
</evidence>
<keyword evidence="3" id="KW-1185">Reference proteome</keyword>
<sequence>MHGRTLIARPAACFGQQGVRPALPIVGQQAETGRPSRDLRPAIARPLMAHSSAPTSQYRATSALNFVGSSRPASGRRAAIVRDIVRPRACSFARTLGQPHTAAAGGFDFKNFSFSICNFKIRYNYGTIVLKDPSHSSDTTVVEPWRIRIPSPGEAAKEQNQAGKQSQVDWIFTVGGGRLRLIRATTGRETPSSACTRRPDEIGTNGNSSKSRPEQIPAREAATAWWPTAAAASEERREAAEN</sequence>
<dbReference type="AlphaFoldDB" id="A0A2Z7BQ62"/>
<reference evidence="2 3" key="1">
    <citation type="journal article" date="2015" name="Proc. Natl. Acad. Sci. U.S.A.">
        <title>The resurrection genome of Boea hygrometrica: A blueprint for survival of dehydration.</title>
        <authorList>
            <person name="Xiao L."/>
            <person name="Yang G."/>
            <person name="Zhang L."/>
            <person name="Yang X."/>
            <person name="Zhao S."/>
            <person name="Ji Z."/>
            <person name="Zhou Q."/>
            <person name="Hu M."/>
            <person name="Wang Y."/>
            <person name="Chen M."/>
            <person name="Xu Y."/>
            <person name="Jin H."/>
            <person name="Xiao X."/>
            <person name="Hu G."/>
            <person name="Bao F."/>
            <person name="Hu Y."/>
            <person name="Wan P."/>
            <person name="Li L."/>
            <person name="Deng X."/>
            <person name="Kuang T."/>
            <person name="Xiang C."/>
            <person name="Zhu J.K."/>
            <person name="Oliver M.J."/>
            <person name="He Y."/>
        </authorList>
    </citation>
    <scope>NUCLEOTIDE SEQUENCE [LARGE SCALE GENOMIC DNA]</scope>
    <source>
        <strain evidence="3">cv. XS01</strain>
    </source>
</reference>
<organism evidence="2 3">
    <name type="scientific">Dorcoceras hygrometricum</name>
    <dbReference type="NCBI Taxonomy" id="472368"/>
    <lineage>
        <taxon>Eukaryota</taxon>
        <taxon>Viridiplantae</taxon>
        <taxon>Streptophyta</taxon>
        <taxon>Embryophyta</taxon>
        <taxon>Tracheophyta</taxon>
        <taxon>Spermatophyta</taxon>
        <taxon>Magnoliopsida</taxon>
        <taxon>eudicotyledons</taxon>
        <taxon>Gunneridae</taxon>
        <taxon>Pentapetalae</taxon>
        <taxon>asterids</taxon>
        <taxon>lamiids</taxon>
        <taxon>Lamiales</taxon>
        <taxon>Gesneriaceae</taxon>
        <taxon>Didymocarpoideae</taxon>
        <taxon>Trichosporeae</taxon>
        <taxon>Loxocarpinae</taxon>
        <taxon>Dorcoceras</taxon>
    </lineage>
</organism>
<dbReference type="Proteomes" id="UP000250235">
    <property type="component" value="Unassembled WGS sequence"/>
</dbReference>
<accession>A0A2Z7BQ62</accession>
<feature type="compositionally biased region" description="Low complexity" evidence="1">
    <location>
        <begin position="218"/>
        <end position="232"/>
    </location>
</feature>
<evidence type="ECO:0000313" key="3">
    <source>
        <dbReference type="Proteomes" id="UP000250235"/>
    </source>
</evidence>
<gene>
    <name evidence="2" type="ORF">F511_30086</name>
</gene>
<protein>
    <submittedName>
        <fullName evidence="2">Pentatricopeptide repeat-containing protein</fullName>
    </submittedName>
</protein>
<evidence type="ECO:0000313" key="2">
    <source>
        <dbReference type="EMBL" id="KZV35748.1"/>
    </source>
</evidence>
<dbReference type="EMBL" id="KV004087">
    <property type="protein sequence ID" value="KZV35748.1"/>
    <property type="molecule type" value="Genomic_DNA"/>
</dbReference>
<proteinExistence type="predicted"/>
<name>A0A2Z7BQ62_9LAMI</name>